<evidence type="ECO:0000313" key="2">
    <source>
        <dbReference type="Proteomes" id="UP000289954"/>
    </source>
</evidence>
<keyword evidence="2" id="KW-1185">Reference proteome</keyword>
<dbReference type="EMBL" id="BIMR01000228">
    <property type="protein sequence ID" value="GCE77560.1"/>
    <property type="molecule type" value="Genomic_DNA"/>
</dbReference>
<organism evidence="1 2">
    <name type="scientific">Cellulomonas biazotea</name>
    <dbReference type="NCBI Taxonomy" id="1709"/>
    <lineage>
        <taxon>Bacteria</taxon>
        <taxon>Bacillati</taxon>
        <taxon>Actinomycetota</taxon>
        <taxon>Actinomycetes</taxon>
        <taxon>Micrococcales</taxon>
        <taxon>Cellulomonadaceae</taxon>
        <taxon>Cellulomonas</taxon>
    </lineage>
</organism>
<accession>A0A402DTS9</accession>
<evidence type="ECO:0000313" key="1">
    <source>
        <dbReference type="EMBL" id="GCE77560.1"/>
    </source>
</evidence>
<protein>
    <submittedName>
        <fullName evidence="1">Uncharacterized protein</fullName>
    </submittedName>
</protein>
<proteinExistence type="predicted"/>
<dbReference type="AlphaFoldDB" id="A0A402DTS9"/>
<dbReference type="Proteomes" id="UP000289954">
    <property type="component" value="Unassembled WGS sequence"/>
</dbReference>
<name>A0A402DTS9_9CELL</name>
<sequence length="102" mass="11262">MSFILVSEDPAVDEDSDVYFVSWASPLRAPVNSECIVMAVCRTSSRMDAVQLFRGKSLSAFTSRDVKKLSHKDVARLDCPEVSPGEVLVRDAFGKGPWEPAR</sequence>
<comment type="caution">
    <text evidence="1">The sequence shown here is derived from an EMBL/GenBank/DDBJ whole genome shotgun (WGS) entry which is preliminary data.</text>
</comment>
<gene>
    <name evidence="1" type="ORF">CBZ_26160</name>
</gene>
<reference evidence="1 2" key="1">
    <citation type="submission" date="2019-01" db="EMBL/GenBank/DDBJ databases">
        <title>Draft genome sequence of Cellulomonas takizawaensis strain TKZ-21.</title>
        <authorList>
            <person name="Yamamura H."/>
            <person name="Hayashi T."/>
            <person name="Hamada M."/>
            <person name="Serisawa Y."/>
            <person name="Matsuyama K."/>
            <person name="Nakagawa Y."/>
            <person name="Otoguro M."/>
            <person name="Yanagida F."/>
            <person name="Hayakawa M."/>
        </authorList>
    </citation>
    <scope>NUCLEOTIDE SEQUENCE [LARGE SCALE GENOMIC DNA]</scope>
    <source>
        <strain evidence="1 2">NBRC12680</strain>
    </source>
</reference>